<comment type="cofactor">
    <cofactor evidence="1">
        <name>pyridoxal 5'-phosphate</name>
        <dbReference type="ChEBI" id="CHEBI:597326"/>
    </cofactor>
</comment>
<evidence type="ECO:0000256" key="22">
    <source>
        <dbReference type="ARBA" id="ARBA00043751"/>
    </source>
</evidence>
<dbReference type="PIRSF" id="PIRSF000521">
    <property type="entry name" value="Transaminase_4ab_Lys_Orn"/>
    <property type="match status" value="1"/>
</dbReference>
<comment type="catalytic activity">
    <reaction evidence="33">
        <text>2-oxohexanoate + N(omega),N(omega)-dimethyl-L-arginine = L-2-aminohexanoate + 5-(3,3-dimethylguanidino)-2-oxopentanoate</text>
        <dbReference type="Rhea" id="RHEA:77363"/>
        <dbReference type="ChEBI" id="CHEBI:35177"/>
        <dbReference type="ChEBI" id="CHEBI:58326"/>
        <dbReference type="ChEBI" id="CHEBI:58455"/>
        <dbReference type="ChEBI" id="CHEBI:197301"/>
    </reaction>
</comment>
<evidence type="ECO:0000256" key="8">
    <source>
        <dbReference type="ARBA" id="ARBA00022898"/>
    </source>
</evidence>
<evidence type="ECO:0000313" key="40">
    <source>
        <dbReference type="EMBL" id="KAB7502947.1"/>
    </source>
</evidence>
<evidence type="ECO:0000256" key="37">
    <source>
        <dbReference type="ARBA" id="ARBA00049480"/>
    </source>
</evidence>
<dbReference type="GO" id="GO:0005739">
    <property type="term" value="C:mitochondrion"/>
    <property type="evidence" value="ECO:0007669"/>
    <property type="project" value="UniProtKB-SubCell"/>
</dbReference>
<evidence type="ECO:0000256" key="1">
    <source>
        <dbReference type="ARBA" id="ARBA00001933"/>
    </source>
</evidence>
<dbReference type="GO" id="GO:0047305">
    <property type="term" value="F:(R)-3-amino-2-methylpropionate-pyruvate transaminase activity"/>
    <property type="evidence" value="ECO:0007669"/>
    <property type="project" value="UniProtKB-EC"/>
</dbReference>
<dbReference type="AlphaFoldDB" id="A0A5N5T9J5"/>
<proteinExistence type="inferred from homology"/>
<comment type="catalytic activity">
    <reaction evidence="11">
        <text>glyoxylate + L-alanine = glycine + pyruvate</text>
        <dbReference type="Rhea" id="RHEA:24248"/>
        <dbReference type="ChEBI" id="CHEBI:15361"/>
        <dbReference type="ChEBI" id="CHEBI:36655"/>
        <dbReference type="ChEBI" id="CHEBI:57305"/>
        <dbReference type="ChEBI" id="CHEBI:57972"/>
        <dbReference type="EC" id="2.6.1.44"/>
    </reaction>
    <physiologicalReaction direction="left-to-right" evidence="11">
        <dbReference type="Rhea" id="RHEA:24249"/>
    </physiologicalReaction>
</comment>
<evidence type="ECO:0000313" key="41">
    <source>
        <dbReference type="Proteomes" id="UP000326759"/>
    </source>
</evidence>
<comment type="catalytic activity">
    <reaction evidence="21">
        <text>N(omega),N(omega)-dimethyl-L-arginine + oxaloacetate = 5-(3,3-dimethylguanidino)-2-oxopentanoate + L-aspartate</text>
        <dbReference type="Rhea" id="RHEA:77343"/>
        <dbReference type="ChEBI" id="CHEBI:16452"/>
        <dbReference type="ChEBI" id="CHEBI:29991"/>
        <dbReference type="ChEBI" id="CHEBI:58326"/>
        <dbReference type="ChEBI" id="CHEBI:197301"/>
    </reaction>
</comment>
<comment type="caution">
    <text evidence="40">The sequence shown here is derived from an EMBL/GenBank/DDBJ whole genome shotgun (WGS) entry which is preliminary data.</text>
</comment>
<dbReference type="FunFam" id="3.40.640.10:FF:000055">
    <property type="entry name" value="Alanine--glyoxylate aminotransferase 2, mitochondrial"/>
    <property type="match status" value="1"/>
</dbReference>
<sequence length="433" mass="47814">MPASSFSCPAYEGPAYEWVHKIRSENINSSVTCHFRRPLLIHCGHMQWLFDDRGNRYLDLFGGICTVSVGHCHPKVAETLEKQARTLWHTSNIYMHPKIHEYAYQLTQKLPKHLNVVYFVNSGSEANDLAMTLARQYTTSLDIISIRNCYHGASPPTIALCGHSTWKPKNSISSNIIHVTNPDPYQGQWGGYRDSPTQSLRASESEVNKDGVCSSADKYLESLREVLHYSVNDGRPAAFFAESIQGVGGTVQFPLGYLKKAFALVKEHGGVCISDEVQTGFGRTGTHFWGFEGHGLTPDIVTMAKGMGNGFPLAAVVTTPEIAKSLGQTLHFNTFGGNPLSCSVGLSVLEALEEDKSQENSLNIGTYFMKELEKLRSEFEIVGDVRGKGLMIGIELVEDKSSRKPLNSQTMGDIYEECKNEGVLYGKGGRYGN</sequence>
<name>A0A5N5T9J5_9CRUS</name>
<evidence type="ECO:0000256" key="29">
    <source>
        <dbReference type="ARBA" id="ARBA00044257"/>
    </source>
</evidence>
<comment type="catalytic activity">
    <reaction evidence="34">
        <text>N(omega),N(omega)-dimethyl-L-arginine + 2-oxobutanoate = 5-(3,3-dimethylguanidino)-2-oxopentanoate + (2S)-2-aminobutanoate</text>
        <dbReference type="Rhea" id="RHEA:77351"/>
        <dbReference type="ChEBI" id="CHEBI:16763"/>
        <dbReference type="ChEBI" id="CHEBI:58326"/>
        <dbReference type="ChEBI" id="CHEBI:74359"/>
        <dbReference type="ChEBI" id="CHEBI:197301"/>
    </reaction>
</comment>
<dbReference type="InterPro" id="IPR015421">
    <property type="entry name" value="PyrdxlP-dep_Trfase_major"/>
</dbReference>
<evidence type="ECO:0000256" key="24">
    <source>
        <dbReference type="ARBA" id="ARBA00043777"/>
    </source>
</evidence>
<comment type="catalytic activity">
    <reaction evidence="35">
        <text>N(omega)-methyl-L-arginine + glyoxylate = 5-(3-methylguanidino)-2-oxopentanoate + glycine</text>
        <dbReference type="Rhea" id="RHEA:77323"/>
        <dbReference type="ChEBI" id="CHEBI:36655"/>
        <dbReference type="ChEBI" id="CHEBI:57305"/>
        <dbReference type="ChEBI" id="CHEBI:114953"/>
        <dbReference type="ChEBI" id="CHEBI:197314"/>
    </reaction>
</comment>
<evidence type="ECO:0000256" key="23">
    <source>
        <dbReference type="ARBA" id="ARBA00043758"/>
    </source>
</evidence>
<comment type="catalytic activity">
    <reaction evidence="20">
        <text>(R)-3-amino-2-methylpropanoate + pyruvate = 2-methyl-3-oxopropanoate + L-alanine</text>
        <dbReference type="Rhea" id="RHEA:18393"/>
        <dbReference type="ChEBI" id="CHEBI:15361"/>
        <dbReference type="ChEBI" id="CHEBI:57700"/>
        <dbReference type="ChEBI" id="CHEBI:57731"/>
        <dbReference type="ChEBI" id="CHEBI:57972"/>
        <dbReference type="EC" id="2.6.1.40"/>
    </reaction>
    <physiologicalReaction direction="left-to-right" evidence="20">
        <dbReference type="Rhea" id="RHEA:18394"/>
    </physiologicalReaction>
</comment>
<dbReference type="Pfam" id="PF00202">
    <property type="entry name" value="Aminotran_3"/>
    <property type="match status" value="1"/>
</dbReference>
<keyword evidence="41" id="KW-1185">Reference proteome</keyword>
<evidence type="ECO:0000256" key="33">
    <source>
        <dbReference type="ARBA" id="ARBA00048500"/>
    </source>
</evidence>
<dbReference type="EMBL" id="SEYY01006295">
    <property type="protein sequence ID" value="KAB7502947.1"/>
    <property type="molecule type" value="Genomic_DNA"/>
</dbReference>
<evidence type="ECO:0000256" key="5">
    <source>
        <dbReference type="ARBA" id="ARBA00013049"/>
    </source>
</evidence>
<comment type="catalytic activity">
    <reaction evidence="18">
        <text>N(omega),N(omega)-dimethyl-L-arginine + pyruvate = 5-(3,3-dimethylguanidino)-2-oxopentanoate + L-alanine</text>
        <dbReference type="Rhea" id="RHEA:77303"/>
        <dbReference type="ChEBI" id="CHEBI:15361"/>
        <dbReference type="ChEBI" id="CHEBI:57972"/>
        <dbReference type="ChEBI" id="CHEBI:58326"/>
        <dbReference type="ChEBI" id="CHEBI:197301"/>
    </reaction>
</comment>
<keyword evidence="9" id="KW-0809">Transit peptide</keyword>
<evidence type="ECO:0000256" key="39">
    <source>
        <dbReference type="RuleBase" id="RU003560"/>
    </source>
</evidence>
<dbReference type="EC" id="2.6.1.18" evidence="28"/>
<comment type="similarity">
    <text evidence="3 39">Belongs to the class-III pyridoxal-phosphate-dependent aminotransferase family.</text>
</comment>
<evidence type="ECO:0000256" key="31">
    <source>
        <dbReference type="ARBA" id="ARBA00047892"/>
    </source>
</evidence>
<evidence type="ECO:0000256" key="11">
    <source>
        <dbReference type="ARBA" id="ARBA00033660"/>
    </source>
</evidence>
<dbReference type="Gene3D" id="3.90.1150.10">
    <property type="entry name" value="Aspartate Aminotransferase, domain 1"/>
    <property type="match status" value="1"/>
</dbReference>
<reference evidence="40 41" key="1">
    <citation type="journal article" date="2019" name="PLoS Biol.">
        <title>Sex chromosomes control vertical transmission of feminizing Wolbachia symbionts in an isopod.</title>
        <authorList>
            <person name="Becking T."/>
            <person name="Chebbi M.A."/>
            <person name="Giraud I."/>
            <person name="Moumen B."/>
            <person name="Laverre T."/>
            <person name="Caubet Y."/>
            <person name="Peccoud J."/>
            <person name="Gilbert C."/>
            <person name="Cordaux R."/>
        </authorList>
    </citation>
    <scope>NUCLEOTIDE SEQUENCE [LARGE SCALE GENOMIC DNA]</scope>
    <source>
        <strain evidence="40">ANa2</strain>
        <tissue evidence="40">Whole body excluding digestive tract and cuticle</tissue>
    </source>
</reference>
<dbReference type="PANTHER" id="PTHR45688:SF3">
    <property type="entry name" value="ALANINE--GLYOXYLATE AMINOTRANSFERASE 2, MITOCHONDRIAL"/>
    <property type="match status" value="1"/>
</dbReference>
<evidence type="ECO:0000256" key="27">
    <source>
        <dbReference type="ARBA" id="ARBA00043826"/>
    </source>
</evidence>
<dbReference type="InterPro" id="IPR005814">
    <property type="entry name" value="Aminotrans_3"/>
</dbReference>
<dbReference type="PANTHER" id="PTHR45688">
    <property type="match status" value="1"/>
</dbReference>
<evidence type="ECO:0000256" key="18">
    <source>
        <dbReference type="ARBA" id="ARBA00043669"/>
    </source>
</evidence>
<evidence type="ECO:0000256" key="17">
    <source>
        <dbReference type="ARBA" id="ARBA00042669"/>
    </source>
</evidence>
<dbReference type="SUPFAM" id="SSF53383">
    <property type="entry name" value="PLP-dependent transferases"/>
    <property type="match status" value="1"/>
</dbReference>
<comment type="subcellular location">
    <subcellularLocation>
        <location evidence="2">Mitochondrion</location>
    </subcellularLocation>
</comment>
<evidence type="ECO:0000256" key="35">
    <source>
        <dbReference type="ARBA" id="ARBA00048760"/>
    </source>
</evidence>
<evidence type="ECO:0000256" key="21">
    <source>
        <dbReference type="ARBA" id="ARBA00043749"/>
    </source>
</evidence>
<dbReference type="GO" id="GO:0008453">
    <property type="term" value="F:alanine-glyoxylate transaminase activity"/>
    <property type="evidence" value="ECO:0007669"/>
    <property type="project" value="UniProtKB-EC"/>
</dbReference>
<evidence type="ECO:0000256" key="10">
    <source>
        <dbReference type="ARBA" id="ARBA00023128"/>
    </source>
</evidence>
<comment type="catalytic activity">
    <reaction evidence="24">
        <text>L-ornithine + pyruvate = 5-amino-2-oxopentanoate + L-alanine</text>
        <dbReference type="Rhea" id="RHEA:77327"/>
        <dbReference type="ChEBI" id="CHEBI:15361"/>
        <dbReference type="ChEBI" id="CHEBI:46911"/>
        <dbReference type="ChEBI" id="CHEBI:57972"/>
        <dbReference type="ChEBI" id="CHEBI:58802"/>
    </reaction>
</comment>
<dbReference type="EC" id="2.6.1.44" evidence="5"/>
<evidence type="ECO:0000256" key="38">
    <source>
        <dbReference type="ARBA" id="ARBA00058068"/>
    </source>
</evidence>
<evidence type="ECO:0000256" key="4">
    <source>
        <dbReference type="ARBA" id="ARBA00011881"/>
    </source>
</evidence>
<evidence type="ECO:0000256" key="13">
    <source>
        <dbReference type="ARBA" id="ARBA00039862"/>
    </source>
</evidence>
<evidence type="ECO:0000256" key="9">
    <source>
        <dbReference type="ARBA" id="ARBA00022946"/>
    </source>
</evidence>
<protein>
    <recommendedName>
        <fullName evidence="13">Alanine--glyoxylate aminotransferase 2, mitochondrial</fullName>
        <ecNumber evidence="28">2.6.1.18</ecNumber>
        <ecNumber evidence="12">2.6.1.40</ecNumber>
        <ecNumber evidence="5">2.6.1.44</ecNumber>
    </recommendedName>
    <alternativeName>
        <fullName evidence="14">(R)-3-amino-2-methylpropionate--pyruvate transaminase</fullName>
    </alternativeName>
    <alternativeName>
        <fullName evidence="16">Beta-ALAAT II</fullName>
    </alternativeName>
    <alternativeName>
        <fullName evidence="17">Beta-alanine-pyruvate aminotransferase</fullName>
    </alternativeName>
    <alternativeName>
        <fullName evidence="30">D-3-aminoisobutyrate-pyruvate aminotransferase</fullName>
    </alternativeName>
    <alternativeName>
        <fullName evidence="15">D-AIBAT</fullName>
    </alternativeName>
    <alternativeName>
        <fullName evidence="29">D-beta-aminoisobutyrate-pyruvate aminotransferase</fullName>
    </alternativeName>
</protein>
<comment type="catalytic activity">
    <reaction evidence="25">
        <text>N(omega),N('omega)-dimethyl-L-arginine + pyruvate = 5-(3,3'-dimethylguanidino)-2-oxopentanoate + L-alanine</text>
        <dbReference type="Rhea" id="RHEA:77307"/>
        <dbReference type="ChEBI" id="CHEBI:15361"/>
        <dbReference type="ChEBI" id="CHEBI:57972"/>
        <dbReference type="ChEBI" id="CHEBI:197308"/>
        <dbReference type="ChEBI" id="CHEBI:197310"/>
    </reaction>
</comment>
<accession>A0A5N5T9J5</accession>
<evidence type="ECO:0000256" key="12">
    <source>
        <dbReference type="ARBA" id="ARBA00039130"/>
    </source>
</evidence>
<evidence type="ECO:0000256" key="20">
    <source>
        <dbReference type="ARBA" id="ARBA00043726"/>
    </source>
</evidence>
<dbReference type="GO" id="GO:0019481">
    <property type="term" value="P:L-alanine catabolic process, by transamination"/>
    <property type="evidence" value="ECO:0007669"/>
    <property type="project" value="TreeGrafter"/>
</dbReference>
<dbReference type="GO" id="GO:0009436">
    <property type="term" value="P:glyoxylate catabolic process"/>
    <property type="evidence" value="ECO:0007669"/>
    <property type="project" value="TreeGrafter"/>
</dbReference>
<evidence type="ECO:0000256" key="14">
    <source>
        <dbReference type="ARBA" id="ARBA00041662"/>
    </source>
</evidence>
<keyword evidence="6 40" id="KW-0032">Aminotransferase</keyword>
<comment type="catalytic activity">
    <reaction evidence="19">
        <text>(2S)-2-aminobutanoate + glyoxylate = 2-oxobutanoate + glycine</text>
        <dbReference type="Rhea" id="RHEA:77339"/>
        <dbReference type="ChEBI" id="CHEBI:16763"/>
        <dbReference type="ChEBI" id="CHEBI:36655"/>
        <dbReference type="ChEBI" id="CHEBI:57305"/>
        <dbReference type="ChEBI" id="CHEBI:74359"/>
    </reaction>
</comment>
<comment type="catalytic activity">
    <reaction evidence="37">
        <text>N(omega),N('omega)-dimethyl-L-arginine + glyoxylate = 5-(3,3'-dimethylguanidino)-2-oxopentanoate + glycine</text>
        <dbReference type="Rhea" id="RHEA:77315"/>
        <dbReference type="ChEBI" id="CHEBI:36655"/>
        <dbReference type="ChEBI" id="CHEBI:57305"/>
        <dbReference type="ChEBI" id="CHEBI:197308"/>
        <dbReference type="ChEBI" id="CHEBI:197310"/>
    </reaction>
</comment>
<dbReference type="InterPro" id="IPR015424">
    <property type="entry name" value="PyrdxlP-dep_Trfase"/>
</dbReference>
<comment type="catalytic activity">
    <reaction evidence="22">
        <text>2-oxobutanoate + L-alanine = (2S)-2-aminobutanoate + pyruvate</text>
        <dbReference type="Rhea" id="RHEA:77355"/>
        <dbReference type="ChEBI" id="CHEBI:15361"/>
        <dbReference type="ChEBI" id="CHEBI:16763"/>
        <dbReference type="ChEBI" id="CHEBI:57972"/>
        <dbReference type="ChEBI" id="CHEBI:74359"/>
        <dbReference type="EC" id="2.6.1.44"/>
    </reaction>
</comment>
<evidence type="ECO:0000256" key="3">
    <source>
        <dbReference type="ARBA" id="ARBA00008954"/>
    </source>
</evidence>
<evidence type="ECO:0000256" key="26">
    <source>
        <dbReference type="ARBA" id="ARBA00043825"/>
    </source>
</evidence>
<comment type="catalytic activity">
    <reaction evidence="32">
        <text>L-ornithine + glyoxylate = 5-amino-2-oxopentanoate + glycine</text>
        <dbReference type="Rhea" id="RHEA:77331"/>
        <dbReference type="ChEBI" id="CHEBI:36655"/>
        <dbReference type="ChEBI" id="CHEBI:46911"/>
        <dbReference type="ChEBI" id="CHEBI:57305"/>
        <dbReference type="ChEBI" id="CHEBI:58802"/>
    </reaction>
</comment>
<comment type="catalytic activity">
    <reaction evidence="31">
        <text>N(omega),N(omega)-dimethyl-L-arginine + glyoxylate = 5-(3,3-dimethylguanidino)-2-oxopentanoate + glycine</text>
        <dbReference type="Rhea" id="RHEA:77311"/>
        <dbReference type="ChEBI" id="CHEBI:36655"/>
        <dbReference type="ChEBI" id="CHEBI:57305"/>
        <dbReference type="ChEBI" id="CHEBI:58326"/>
        <dbReference type="ChEBI" id="CHEBI:197301"/>
    </reaction>
</comment>
<dbReference type="Proteomes" id="UP000326759">
    <property type="component" value="Unassembled WGS sequence"/>
</dbReference>
<dbReference type="GO" id="GO:0030170">
    <property type="term" value="F:pyridoxal phosphate binding"/>
    <property type="evidence" value="ECO:0007669"/>
    <property type="project" value="InterPro"/>
</dbReference>
<evidence type="ECO:0000256" key="36">
    <source>
        <dbReference type="ARBA" id="ARBA00048916"/>
    </source>
</evidence>
<organism evidence="40 41">
    <name type="scientific">Armadillidium nasatum</name>
    <dbReference type="NCBI Taxonomy" id="96803"/>
    <lineage>
        <taxon>Eukaryota</taxon>
        <taxon>Metazoa</taxon>
        <taxon>Ecdysozoa</taxon>
        <taxon>Arthropoda</taxon>
        <taxon>Crustacea</taxon>
        <taxon>Multicrustacea</taxon>
        <taxon>Malacostraca</taxon>
        <taxon>Eumalacostraca</taxon>
        <taxon>Peracarida</taxon>
        <taxon>Isopoda</taxon>
        <taxon>Oniscidea</taxon>
        <taxon>Crinocheta</taxon>
        <taxon>Armadillidiidae</taxon>
        <taxon>Armadillidium</taxon>
    </lineage>
</organism>
<keyword evidence="10" id="KW-0496">Mitochondrion</keyword>
<dbReference type="CDD" id="cd00610">
    <property type="entry name" value="OAT_like"/>
    <property type="match status" value="1"/>
</dbReference>
<evidence type="ECO:0000256" key="25">
    <source>
        <dbReference type="ARBA" id="ARBA00043798"/>
    </source>
</evidence>
<evidence type="ECO:0000256" key="7">
    <source>
        <dbReference type="ARBA" id="ARBA00022679"/>
    </source>
</evidence>
<dbReference type="GO" id="GO:0016223">
    <property type="term" value="F:beta-alanine:pyruvate transaminase activity"/>
    <property type="evidence" value="ECO:0007669"/>
    <property type="project" value="UniProtKB-EC"/>
</dbReference>
<evidence type="ECO:0000256" key="16">
    <source>
        <dbReference type="ARBA" id="ARBA00042611"/>
    </source>
</evidence>
<evidence type="ECO:0000256" key="19">
    <source>
        <dbReference type="ARBA" id="ARBA00043679"/>
    </source>
</evidence>
<comment type="catalytic activity">
    <reaction evidence="26">
        <text>3-oxopropanoate + L-alanine = beta-alanine + pyruvate</text>
        <dbReference type="Rhea" id="RHEA:14077"/>
        <dbReference type="ChEBI" id="CHEBI:15361"/>
        <dbReference type="ChEBI" id="CHEBI:33190"/>
        <dbReference type="ChEBI" id="CHEBI:57966"/>
        <dbReference type="ChEBI" id="CHEBI:57972"/>
        <dbReference type="EC" id="2.6.1.18"/>
    </reaction>
    <physiologicalReaction direction="right-to-left" evidence="26">
        <dbReference type="Rhea" id="RHEA:14079"/>
    </physiologicalReaction>
</comment>
<evidence type="ECO:0000256" key="15">
    <source>
        <dbReference type="ARBA" id="ARBA00041845"/>
    </source>
</evidence>
<evidence type="ECO:0000256" key="34">
    <source>
        <dbReference type="ARBA" id="ARBA00048560"/>
    </source>
</evidence>
<evidence type="ECO:0000256" key="28">
    <source>
        <dbReference type="ARBA" id="ARBA00044055"/>
    </source>
</evidence>
<evidence type="ECO:0000256" key="6">
    <source>
        <dbReference type="ARBA" id="ARBA00022576"/>
    </source>
</evidence>
<keyword evidence="8 39" id="KW-0663">Pyridoxal phosphate</keyword>
<evidence type="ECO:0000256" key="32">
    <source>
        <dbReference type="ARBA" id="ARBA00048264"/>
    </source>
</evidence>
<comment type="subunit">
    <text evidence="4">Homotetramer.</text>
</comment>
<comment type="catalytic activity">
    <reaction evidence="23">
        <text>N(omega)-methyl-L-arginine + pyruvate = 5-(3-methylguanidino)-2-oxopentanoate + L-alanine</text>
        <dbReference type="Rhea" id="RHEA:77319"/>
        <dbReference type="ChEBI" id="CHEBI:15361"/>
        <dbReference type="ChEBI" id="CHEBI:57972"/>
        <dbReference type="ChEBI" id="CHEBI:114953"/>
        <dbReference type="ChEBI" id="CHEBI:197314"/>
    </reaction>
</comment>
<dbReference type="InterPro" id="IPR015422">
    <property type="entry name" value="PyrdxlP-dep_Trfase_small"/>
</dbReference>
<comment type="catalytic activity">
    <reaction evidence="36">
        <text>oxaloacetate + L-alanine = L-aspartate + pyruvate</text>
        <dbReference type="Rhea" id="RHEA:77347"/>
        <dbReference type="ChEBI" id="CHEBI:15361"/>
        <dbReference type="ChEBI" id="CHEBI:16452"/>
        <dbReference type="ChEBI" id="CHEBI:29991"/>
        <dbReference type="ChEBI" id="CHEBI:57972"/>
    </reaction>
</comment>
<feature type="non-terminal residue" evidence="40">
    <location>
        <position position="433"/>
    </location>
</feature>
<dbReference type="EC" id="2.6.1.40" evidence="12"/>
<comment type="catalytic activity">
    <reaction evidence="27">
        <text>2-oxopentanoate + N(omega),N(omega)-dimethyl-L-arginine = 5-(3,3-dimethylguanidino)-2-oxopentanoate + L-2-aminopentanoate</text>
        <dbReference type="Rhea" id="RHEA:77359"/>
        <dbReference type="ChEBI" id="CHEBI:28644"/>
        <dbReference type="ChEBI" id="CHEBI:58326"/>
        <dbReference type="ChEBI" id="CHEBI:58441"/>
        <dbReference type="ChEBI" id="CHEBI:197301"/>
    </reaction>
</comment>
<gene>
    <name evidence="40" type="primary">Agxt2</name>
    <name evidence="40" type="ORF">Anas_13794</name>
</gene>
<dbReference type="PROSITE" id="PS00600">
    <property type="entry name" value="AA_TRANSFER_CLASS_3"/>
    <property type="match status" value="1"/>
</dbReference>
<keyword evidence="7 40" id="KW-0808">Transferase</keyword>
<dbReference type="Gene3D" id="3.40.640.10">
    <property type="entry name" value="Type I PLP-dependent aspartate aminotransferase-like (Major domain)"/>
    <property type="match status" value="1"/>
</dbReference>
<dbReference type="OrthoDB" id="10261433at2759"/>
<evidence type="ECO:0000256" key="30">
    <source>
        <dbReference type="ARBA" id="ARBA00044258"/>
    </source>
</evidence>
<evidence type="ECO:0000256" key="2">
    <source>
        <dbReference type="ARBA" id="ARBA00004173"/>
    </source>
</evidence>
<dbReference type="InterPro" id="IPR049704">
    <property type="entry name" value="Aminotrans_3_PPA_site"/>
</dbReference>
<comment type="function">
    <text evidence="38">Multifunctional aminotransferase with a broad substrate specificity. Catalyzes the conversion of glyoxylate to glycine using alanine as the amino donor. Catalyzes metabolism of not L- but the D-isomer of D-beta-aminoisobutyric acid to generate 2-methyl-3-oxopropanoate and alanine. Catalyzes the transfer of the amino group from beta-alanine to pyruvate to yield L-alanine and 3-oxopropanoate. Can metabolize NG-monomethyl-L-arginine (NMMA), asymmetric NG,NG-dimethyl-L-arginine (ADMA) and symmetric NG,N'G-dimethyl-L-arginine (SDMA). ADMA is a potent inhibitor of nitric-oxide (NO) synthase, and this activity provides mechanism through which the kidney regulates blood pressure.</text>
</comment>